<feature type="compositionally biased region" description="Polar residues" evidence="1">
    <location>
        <begin position="126"/>
        <end position="142"/>
    </location>
</feature>
<feature type="region of interest" description="Disordered" evidence="1">
    <location>
        <begin position="1"/>
        <end position="148"/>
    </location>
</feature>
<sequence length="221" mass="24196">MAKSKRNVSKKQSKVPTQPPVPPPPLRETKSSPSPPPPLKPAKTSTVKEFSSETNSTHHPSEKSSSVAQVAKVAPSNKVETSTKVAPSNRVETSTKVKGAKSKKGKNLSPQKTIQDSDSSKSDQQPTFISKASWIPQQSPTQDDAYVSESDPAVNKVYFFDEQDCSDPDDEFLFTCCVPPYSSRYPPNPRPRRLWDPSVLPTGTNIPTSIGKPCKRCGQWT</sequence>
<evidence type="ECO:0000313" key="2">
    <source>
        <dbReference type="EMBL" id="CAL8074958.1"/>
    </source>
</evidence>
<comment type="caution">
    <text evidence="2">The sequence shown here is derived from an EMBL/GenBank/DDBJ whole genome shotgun (WGS) entry which is preliminary data.</text>
</comment>
<organism evidence="2 3">
    <name type="scientific">Orchesella dallaii</name>
    <dbReference type="NCBI Taxonomy" id="48710"/>
    <lineage>
        <taxon>Eukaryota</taxon>
        <taxon>Metazoa</taxon>
        <taxon>Ecdysozoa</taxon>
        <taxon>Arthropoda</taxon>
        <taxon>Hexapoda</taxon>
        <taxon>Collembola</taxon>
        <taxon>Entomobryomorpha</taxon>
        <taxon>Entomobryoidea</taxon>
        <taxon>Orchesellidae</taxon>
        <taxon>Orchesellinae</taxon>
        <taxon>Orchesella</taxon>
    </lineage>
</organism>
<evidence type="ECO:0000313" key="3">
    <source>
        <dbReference type="Proteomes" id="UP001642540"/>
    </source>
</evidence>
<feature type="compositionally biased region" description="Polar residues" evidence="1">
    <location>
        <begin position="47"/>
        <end position="68"/>
    </location>
</feature>
<feature type="compositionally biased region" description="Pro residues" evidence="1">
    <location>
        <begin position="17"/>
        <end position="26"/>
    </location>
</feature>
<gene>
    <name evidence="2" type="ORF">ODALV1_LOCUS3044</name>
</gene>
<protein>
    <submittedName>
        <fullName evidence="2">Uncharacterized protein</fullName>
    </submittedName>
</protein>
<feature type="compositionally biased region" description="Basic residues" evidence="1">
    <location>
        <begin position="1"/>
        <end position="13"/>
    </location>
</feature>
<name>A0ABP1PTQ5_9HEXA</name>
<feature type="compositionally biased region" description="Polar residues" evidence="1">
    <location>
        <begin position="78"/>
        <end position="92"/>
    </location>
</feature>
<dbReference type="EMBL" id="CAXLJM020000007">
    <property type="protein sequence ID" value="CAL8074958.1"/>
    <property type="molecule type" value="Genomic_DNA"/>
</dbReference>
<evidence type="ECO:0000256" key="1">
    <source>
        <dbReference type="SAM" id="MobiDB-lite"/>
    </source>
</evidence>
<dbReference type="Proteomes" id="UP001642540">
    <property type="component" value="Unassembled WGS sequence"/>
</dbReference>
<accession>A0ABP1PTQ5</accession>
<keyword evidence="3" id="KW-1185">Reference proteome</keyword>
<reference evidence="2 3" key="1">
    <citation type="submission" date="2024-08" db="EMBL/GenBank/DDBJ databases">
        <authorList>
            <person name="Cucini C."/>
            <person name="Frati F."/>
        </authorList>
    </citation>
    <scope>NUCLEOTIDE SEQUENCE [LARGE SCALE GENOMIC DNA]</scope>
</reference>
<proteinExistence type="predicted"/>